<gene>
    <name evidence="2" type="ORF">N6H18_12565</name>
</gene>
<dbReference type="PANTHER" id="PTHR43798:SF33">
    <property type="entry name" value="HYDROLASE, PUTATIVE (AFU_ORTHOLOGUE AFUA_2G14860)-RELATED"/>
    <property type="match status" value="1"/>
</dbReference>
<dbReference type="InterPro" id="IPR000073">
    <property type="entry name" value="AB_hydrolase_1"/>
</dbReference>
<evidence type="ECO:0000313" key="3">
    <source>
        <dbReference type="Proteomes" id="UP001065174"/>
    </source>
</evidence>
<protein>
    <submittedName>
        <fullName evidence="2">Alpha/beta hydrolase</fullName>
    </submittedName>
</protein>
<dbReference type="Proteomes" id="UP001065174">
    <property type="component" value="Chromosome"/>
</dbReference>
<dbReference type="PANTHER" id="PTHR43798">
    <property type="entry name" value="MONOACYLGLYCEROL LIPASE"/>
    <property type="match status" value="1"/>
</dbReference>
<dbReference type="GO" id="GO:0016787">
    <property type="term" value="F:hydrolase activity"/>
    <property type="evidence" value="ECO:0007669"/>
    <property type="project" value="UniProtKB-KW"/>
</dbReference>
<keyword evidence="2" id="KW-0378">Hydrolase</keyword>
<name>A0ABY6CKY2_9BACT</name>
<dbReference type="Gene3D" id="3.40.50.1820">
    <property type="entry name" value="alpha/beta hydrolase"/>
    <property type="match status" value="1"/>
</dbReference>
<evidence type="ECO:0000259" key="1">
    <source>
        <dbReference type="Pfam" id="PF00561"/>
    </source>
</evidence>
<dbReference type="InterPro" id="IPR050266">
    <property type="entry name" value="AB_hydrolase_sf"/>
</dbReference>
<dbReference type="RefSeq" id="WP_262308622.1">
    <property type="nucleotide sequence ID" value="NZ_CP106679.1"/>
</dbReference>
<proteinExistence type="predicted"/>
<evidence type="ECO:0000313" key="2">
    <source>
        <dbReference type="EMBL" id="UXP31181.1"/>
    </source>
</evidence>
<feature type="domain" description="AB hydrolase-1" evidence="1">
    <location>
        <begin position="25"/>
        <end position="259"/>
    </location>
</feature>
<reference evidence="2" key="1">
    <citation type="submission" date="2022-09" db="EMBL/GenBank/DDBJ databases">
        <title>Comparative genomics and taxonomic characterization of three novel marine species of genus Reichenbachiella exhibiting antioxidant and polysaccharide degradation activities.</title>
        <authorList>
            <person name="Muhammad N."/>
            <person name="Lee Y.-J."/>
            <person name="Ko J."/>
            <person name="Kim S.-G."/>
        </authorList>
    </citation>
    <scope>NUCLEOTIDE SEQUENCE</scope>
    <source>
        <strain evidence="2">BKB1-1</strain>
    </source>
</reference>
<organism evidence="2 3">
    <name type="scientific">Reichenbachiella agarivorans</name>
    <dbReference type="NCBI Taxonomy" id="2979464"/>
    <lineage>
        <taxon>Bacteria</taxon>
        <taxon>Pseudomonadati</taxon>
        <taxon>Bacteroidota</taxon>
        <taxon>Cytophagia</taxon>
        <taxon>Cytophagales</taxon>
        <taxon>Reichenbachiellaceae</taxon>
        <taxon>Reichenbachiella</taxon>
    </lineage>
</organism>
<dbReference type="Pfam" id="PF00561">
    <property type="entry name" value="Abhydrolase_1"/>
    <property type="match status" value="1"/>
</dbReference>
<sequence>MATSIYHHSSKSQLEYSVFGRGKKTLVCYHGFGQKPDDFQFLEDHLIDYRIIVIRLFYHGRSKRRNNEISHIRIPEWKIIFTDFLHSLQIERFSLLAYSMGGRFALASFLGSENKIDQVILVAPDGIIRRFWYQLATFPVVLRQVFYLLMIEPKPFFWLLDRLEKKGWMNQTMIKFARKELQSEDKRLLVYRTWVSFKHLRIPQKQLIQHVNQSASHFTFIFGEKDKMIDPVPHQHFLSQLKKSDIHITTYGHNKLVENTINIIAATLNK</sequence>
<keyword evidence="3" id="KW-1185">Reference proteome</keyword>
<accession>A0ABY6CKY2</accession>
<dbReference type="InterPro" id="IPR029058">
    <property type="entry name" value="AB_hydrolase_fold"/>
</dbReference>
<dbReference type="EMBL" id="CP106679">
    <property type="protein sequence ID" value="UXP31181.1"/>
    <property type="molecule type" value="Genomic_DNA"/>
</dbReference>
<dbReference type="SUPFAM" id="SSF53474">
    <property type="entry name" value="alpha/beta-Hydrolases"/>
    <property type="match status" value="1"/>
</dbReference>